<reference evidence="2" key="1">
    <citation type="submission" date="2016-11" db="UniProtKB">
        <authorList>
            <consortium name="WormBaseParasite"/>
        </authorList>
    </citation>
    <scope>IDENTIFICATION</scope>
</reference>
<sequence length="64" mass="7804">MNREKKFFYEPSDGWADKKLNELKIDLNKVKSDYESLEREIRWSEFRIKTFILQVDFNKLNGSD</sequence>
<dbReference type="AlphaFoldDB" id="A0A1I8C1Q8"/>
<dbReference type="WBParaSite" id="MhA1_Contig945.frz3.gene12">
    <property type="protein sequence ID" value="MhA1_Contig945.frz3.gene12"/>
    <property type="gene ID" value="MhA1_Contig945.frz3.gene12"/>
</dbReference>
<proteinExistence type="predicted"/>
<accession>A0A1I8C1Q8</accession>
<keyword evidence="1" id="KW-1185">Reference proteome</keyword>
<dbReference type="Proteomes" id="UP000095281">
    <property type="component" value="Unplaced"/>
</dbReference>
<evidence type="ECO:0000313" key="2">
    <source>
        <dbReference type="WBParaSite" id="MhA1_Contig945.frz3.gene12"/>
    </source>
</evidence>
<evidence type="ECO:0000313" key="1">
    <source>
        <dbReference type="Proteomes" id="UP000095281"/>
    </source>
</evidence>
<protein>
    <submittedName>
        <fullName evidence="2">Uncharacterized protein</fullName>
    </submittedName>
</protein>
<organism evidence="1 2">
    <name type="scientific">Meloidogyne hapla</name>
    <name type="common">Root-knot nematode worm</name>
    <dbReference type="NCBI Taxonomy" id="6305"/>
    <lineage>
        <taxon>Eukaryota</taxon>
        <taxon>Metazoa</taxon>
        <taxon>Ecdysozoa</taxon>
        <taxon>Nematoda</taxon>
        <taxon>Chromadorea</taxon>
        <taxon>Rhabditida</taxon>
        <taxon>Tylenchina</taxon>
        <taxon>Tylenchomorpha</taxon>
        <taxon>Tylenchoidea</taxon>
        <taxon>Meloidogynidae</taxon>
        <taxon>Meloidogyninae</taxon>
        <taxon>Meloidogyne</taxon>
    </lineage>
</organism>
<name>A0A1I8C1Q8_MELHA</name>